<dbReference type="PANTHER" id="PTHR35894:SF1">
    <property type="entry name" value="PHOSPHORIBULOKINASE _ URIDINE KINASE FAMILY"/>
    <property type="match status" value="1"/>
</dbReference>
<evidence type="ECO:0000313" key="3">
    <source>
        <dbReference type="EMBL" id="RZU42455.1"/>
    </source>
</evidence>
<feature type="region of interest" description="Disordered" evidence="1">
    <location>
        <begin position="283"/>
        <end position="306"/>
    </location>
</feature>
<dbReference type="Gene3D" id="3.40.50.300">
    <property type="entry name" value="P-loop containing nucleotide triphosphate hydrolases"/>
    <property type="match status" value="1"/>
</dbReference>
<evidence type="ECO:0000313" key="4">
    <source>
        <dbReference type="Proteomes" id="UP000292958"/>
    </source>
</evidence>
<dbReference type="InterPro" id="IPR052026">
    <property type="entry name" value="ExeA_AAA_ATPase_DNA-bind"/>
</dbReference>
<organism evidence="3 4">
    <name type="scientific">Edaphobacter modestus</name>
    <dbReference type="NCBI Taxonomy" id="388466"/>
    <lineage>
        <taxon>Bacteria</taxon>
        <taxon>Pseudomonadati</taxon>
        <taxon>Acidobacteriota</taxon>
        <taxon>Terriglobia</taxon>
        <taxon>Terriglobales</taxon>
        <taxon>Acidobacteriaceae</taxon>
        <taxon>Edaphobacter</taxon>
    </lineage>
</organism>
<dbReference type="RefSeq" id="WP_130420279.1">
    <property type="nucleotide sequence ID" value="NZ_SHKW01000001.1"/>
</dbReference>
<dbReference type="EMBL" id="SHKW01000001">
    <property type="protein sequence ID" value="RZU42455.1"/>
    <property type="molecule type" value="Genomic_DNA"/>
</dbReference>
<protein>
    <submittedName>
        <fullName evidence="3">Type II secretory pathway predicted ATPase ExeA</fullName>
    </submittedName>
</protein>
<reference evidence="3 4" key="1">
    <citation type="submission" date="2019-02" db="EMBL/GenBank/DDBJ databases">
        <title>Genomic Encyclopedia of Archaeal and Bacterial Type Strains, Phase II (KMG-II): from individual species to whole genera.</title>
        <authorList>
            <person name="Goeker M."/>
        </authorList>
    </citation>
    <scope>NUCLEOTIDE SEQUENCE [LARGE SCALE GENOMIC DNA]</scope>
    <source>
        <strain evidence="3 4">DSM 18101</strain>
    </source>
</reference>
<dbReference type="PANTHER" id="PTHR35894">
    <property type="entry name" value="GENERAL SECRETION PATHWAY PROTEIN A-RELATED"/>
    <property type="match status" value="1"/>
</dbReference>
<dbReference type="OrthoDB" id="9815896at2"/>
<dbReference type="InterPro" id="IPR027417">
    <property type="entry name" value="P-loop_NTPase"/>
</dbReference>
<evidence type="ECO:0000256" key="1">
    <source>
        <dbReference type="SAM" id="MobiDB-lite"/>
    </source>
</evidence>
<dbReference type="Pfam" id="PF13401">
    <property type="entry name" value="AAA_22"/>
    <property type="match status" value="1"/>
</dbReference>
<dbReference type="Proteomes" id="UP000292958">
    <property type="component" value="Unassembled WGS sequence"/>
</dbReference>
<evidence type="ECO:0000259" key="2">
    <source>
        <dbReference type="Pfam" id="PF13401"/>
    </source>
</evidence>
<feature type="domain" description="ORC1/DEAH AAA+ ATPase" evidence="2">
    <location>
        <begin position="42"/>
        <end position="171"/>
    </location>
</feature>
<accession>A0A4Q7YZ29</accession>
<comment type="caution">
    <text evidence="3">The sequence shown here is derived from an EMBL/GenBank/DDBJ whole genome shotgun (WGS) entry which is preliminary data.</text>
</comment>
<name>A0A4Q7YZ29_9BACT</name>
<sequence>MYNSFFKLHSNPFGTSPDPRFMYMMPHTREALACLEYGISARKGFTVLTGEVGTGKTTLLKRALASFSNRRISTAFVFNPRLEVLDFLEFVLADFGIIPANRTKSGMLLQLNRWLIERFRLEETCVVVIDEAQNLSWELLEEIRLLTNLETSSEKLLQIILSGQPELEEKLRHPSVRQLRQRIALWCRTQSLTENQTHSYVAERLRLAGAVRPIFTADALNRIFRYSHGIPRIINLLCEHCLIVAYVEQVQEVSPAIVDGVASELELETQPFLVSPVAFGGHGSNSGEGAGLMTSLDDEPKGRRDR</sequence>
<gene>
    <name evidence="3" type="ORF">BDD14_4040</name>
</gene>
<dbReference type="SUPFAM" id="SSF52540">
    <property type="entry name" value="P-loop containing nucleoside triphosphate hydrolases"/>
    <property type="match status" value="1"/>
</dbReference>
<dbReference type="InterPro" id="IPR049945">
    <property type="entry name" value="AAA_22"/>
</dbReference>
<proteinExistence type="predicted"/>
<dbReference type="CDD" id="cd00009">
    <property type="entry name" value="AAA"/>
    <property type="match status" value="1"/>
</dbReference>
<keyword evidence="4" id="KW-1185">Reference proteome</keyword>
<dbReference type="GO" id="GO:0016887">
    <property type="term" value="F:ATP hydrolysis activity"/>
    <property type="evidence" value="ECO:0007669"/>
    <property type="project" value="InterPro"/>
</dbReference>
<dbReference type="AlphaFoldDB" id="A0A4Q7YZ29"/>